<protein>
    <submittedName>
        <fullName evidence="2">CLUMA_CG016804, isoform A</fullName>
    </submittedName>
</protein>
<accession>A0A1J1IVB9</accession>
<feature type="transmembrane region" description="Helical" evidence="1">
    <location>
        <begin position="57"/>
        <end position="77"/>
    </location>
</feature>
<dbReference type="Proteomes" id="UP000183832">
    <property type="component" value="Unassembled WGS sequence"/>
</dbReference>
<organism evidence="2 3">
    <name type="scientific">Clunio marinus</name>
    <dbReference type="NCBI Taxonomy" id="568069"/>
    <lineage>
        <taxon>Eukaryota</taxon>
        <taxon>Metazoa</taxon>
        <taxon>Ecdysozoa</taxon>
        <taxon>Arthropoda</taxon>
        <taxon>Hexapoda</taxon>
        <taxon>Insecta</taxon>
        <taxon>Pterygota</taxon>
        <taxon>Neoptera</taxon>
        <taxon>Endopterygota</taxon>
        <taxon>Diptera</taxon>
        <taxon>Nematocera</taxon>
        <taxon>Chironomoidea</taxon>
        <taxon>Chironomidae</taxon>
        <taxon>Clunio</taxon>
    </lineage>
</organism>
<sequence length="87" mass="10308">MVMEENIYDKKFTCDEEVSLFALSVKNFQLRVFSNSKLYSHRICNKKFKTRSSFKKLYGQAYLLMADVVVITIKYRLGALRFVFMES</sequence>
<keyword evidence="1" id="KW-1133">Transmembrane helix</keyword>
<dbReference type="EMBL" id="CVRI01000059">
    <property type="protein sequence ID" value="CRL03532.1"/>
    <property type="molecule type" value="Genomic_DNA"/>
</dbReference>
<name>A0A1J1IVB9_9DIPT</name>
<keyword evidence="1" id="KW-0812">Transmembrane</keyword>
<proteinExistence type="predicted"/>
<keyword evidence="1" id="KW-0472">Membrane</keyword>
<dbReference type="OrthoDB" id="19653at2759"/>
<reference evidence="2 3" key="1">
    <citation type="submission" date="2015-04" db="EMBL/GenBank/DDBJ databases">
        <authorList>
            <person name="Syromyatnikov M.Y."/>
            <person name="Popov V.N."/>
        </authorList>
    </citation>
    <scope>NUCLEOTIDE SEQUENCE [LARGE SCALE GENOMIC DNA]</scope>
</reference>
<keyword evidence="3" id="KW-1185">Reference proteome</keyword>
<gene>
    <name evidence="2" type="ORF">CLUMA_CG016804</name>
</gene>
<evidence type="ECO:0000313" key="3">
    <source>
        <dbReference type="Proteomes" id="UP000183832"/>
    </source>
</evidence>
<evidence type="ECO:0000256" key="1">
    <source>
        <dbReference type="SAM" id="Phobius"/>
    </source>
</evidence>
<dbReference type="AlphaFoldDB" id="A0A1J1IVB9"/>
<evidence type="ECO:0000313" key="2">
    <source>
        <dbReference type="EMBL" id="CRL03532.1"/>
    </source>
</evidence>